<organism evidence="2 3">
    <name type="scientific">Candidatus Kerfeldbacteria bacterium CG08_land_8_20_14_0_20_40_16</name>
    <dbReference type="NCBI Taxonomy" id="2014244"/>
    <lineage>
        <taxon>Bacteria</taxon>
        <taxon>Candidatus Kerfeldiibacteriota</taxon>
    </lineage>
</organism>
<protein>
    <submittedName>
        <fullName evidence="2">Uncharacterized protein</fullName>
    </submittedName>
</protein>
<gene>
    <name evidence="2" type="ORF">COT24_05005</name>
</gene>
<dbReference type="AlphaFoldDB" id="A0A2H0YUI5"/>
<evidence type="ECO:0000256" key="1">
    <source>
        <dbReference type="SAM" id="Phobius"/>
    </source>
</evidence>
<feature type="transmembrane region" description="Helical" evidence="1">
    <location>
        <begin position="42"/>
        <end position="64"/>
    </location>
</feature>
<keyword evidence="1" id="KW-0472">Membrane</keyword>
<feature type="transmembrane region" description="Helical" evidence="1">
    <location>
        <begin position="6"/>
        <end position="30"/>
    </location>
</feature>
<keyword evidence="1" id="KW-1133">Transmembrane helix</keyword>
<keyword evidence="1" id="KW-0812">Transmembrane</keyword>
<accession>A0A2H0YUI5</accession>
<proteinExistence type="predicted"/>
<evidence type="ECO:0000313" key="2">
    <source>
        <dbReference type="EMBL" id="PIS42147.1"/>
    </source>
</evidence>
<comment type="caution">
    <text evidence="2">The sequence shown here is derived from an EMBL/GenBank/DDBJ whole genome shotgun (WGS) entry which is preliminary data.</text>
</comment>
<reference evidence="2 3" key="1">
    <citation type="submission" date="2017-09" db="EMBL/GenBank/DDBJ databases">
        <title>Depth-based differentiation of microbial function through sediment-hosted aquifers and enrichment of novel symbionts in the deep terrestrial subsurface.</title>
        <authorList>
            <person name="Probst A.J."/>
            <person name="Ladd B."/>
            <person name="Jarett J.K."/>
            <person name="Geller-Mcgrath D.E."/>
            <person name="Sieber C.M."/>
            <person name="Emerson J.B."/>
            <person name="Anantharaman K."/>
            <person name="Thomas B.C."/>
            <person name="Malmstrom R."/>
            <person name="Stieglmeier M."/>
            <person name="Klingl A."/>
            <person name="Woyke T."/>
            <person name="Ryan C.M."/>
            <person name="Banfield J.F."/>
        </authorList>
    </citation>
    <scope>NUCLEOTIDE SEQUENCE [LARGE SCALE GENOMIC DNA]</scope>
    <source>
        <strain evidence="2">CG08_land_8_20_14_0_20_40_16</strain>
    </source>
</reference>
<evidence type="ECO:0000313" key="3">
    <source>
        <dbReference type="Proteomes" id="UP000231542"/>
    </source>
</evidence>
<dbReference type="EMBL" id="PEXU01000056">
    <property type="protein sequence ID" value="PIS42147.1"/>
    <property type="molecule type" value="Genomic_DNA"/>
</dbReference>
<name>A0A2H0YUI5_9BACT</name>
<dbReference type="Proteomes" id="UP000231542">
    <property type="component" value="Unassembled WGS sequence"/>
</dbReference>
<sequence>MTFPLYLILILYLLAIIFYLILSVVLLYHIFRFGYWDSSTKLMIFLYFAGSLIILVSAGIYIAGIDWSENVSILNNTEFNINFF</sequence>